<organism evidence="8 9">
    <name type="scientific">Mobilitalea sibirica</name>
    <dbReference type="NCBI Taxonomy" id="1462919"/>
    <lineage>
        <taxon>Bacteria</taxon>
        <taxon>Bacillati</taxon>
        <taxon>Bacillota</taxon>
        <taxon>Clostridia</taxon>
        <taxon>Lachnospirales</taxon>
        <taxon>Lachnospiraceae</taxon>
        <taxon>Mobilitalea</taxon>
    </lineage>
</organism>
<dbReference type="GO" id="GO:0016831">
    <property type="term" value="F:carboxy-lyase activity"/>
    <property type="evidence" value="ECO:0007669"/>
    <property type="project" value="UniProtKB-KW"/>
</dbReference>
<dbReference type="Pfam" id="PF01276">
    <property type="entry name" value="OKR_DC_1"/>
    <property type="match status" value="1"/>
</dbReference>
<dbReference type="SUPFAM" id="SSF53383">
    <property type="entry name" value="PLP-dependent transferases"/>
    <property type="match status" value="1"/>
</dbReference>
<accession>A0A8J7H5X1</accession>
<comment type="cofactor">
    <cofactor evidence="1">
        <name>pyridoxal 5'-phosphate</name>
        <dbReference type="ChEBI" id="CHEBI:597326"/>
    </cofactor>
</comment>
<name>A0A8J7H5X1_9FIRM</name>
<evidence type="ECO:0000313" key="8">
    <source>
        <dbReference type="EMBL" id="MBH1941924.1"/>
    </source>
</evidence>
<evidence type="ECO:0000313" key="9">
    <source>
        <dbReference type="Proteomes" id="UP000623269"/>
    </source>
</evidence>
<reference evidence="8" key="1">
    <citation type="submission" date="2020-12" db="EMBL/GenBank/DDBJ databases">
        <title>M. sibirica DSM 26468T genome.</title>
        <authorList>
            <person name="Thieme N."/>
            <person name="Rettenmaier R."/>
            <person name="Zverlov V."/>
            <person name="Liebl W."/>
        </authorList>
    </citation>
    <scope>NUCLEOTIDE SEQUENCE</scope>
    <source>
        <strain evidence="8">DSM 26468</strain>
    </source>
</reference>
<dbReference type="RefSeq" id="WP_197662170.1">
    <property type="nucleotide sequence ID" value="NZ_JAEAGR010000015.1"/>
</dbReference>
<dbReference type="SUPFAM" id="SSF55904">
    <property type="entry name" value="Ornithine decarboxylase C-terminal domain"/>
    <property type="match status" value="1"/>
</dbReference>
<gene>
    <name evidence="8" type="ORF">I5677_13560</name>
</gene>
<dbReference type="InterPro" id="IPR036633">
    <property type="entry name" value="Prn/Lys/Arg_de-COase_C_sf"/>
</dbReference>
<dbReference type="Gene3D" id="3.90.100.10">
    <property type="entry name" value="Orn/Lys/Arg decarboxylase, C-terminal domain"/>
    <property type="match status" value="1"/>
</dbReference>
<evidence type="ECO:0000256" key="2">
    <source>
        <dbReference type="ARBA" id="ARBA00010671"/>
    </source>
</evidence>
<dbReference type="InterPro" id="IPR000310">
    <property type="entry name" value="Orn/Lys/Arg_deCO2ase_major_dom"/>
</dbReference>
<dbReference type="Proteomes" id="UP000623269">
    <property type="component" value="Unassembled WGS sequence"/>
</dbReference>
<evidence type="ECO:0000259" key="7">
    <source>
        <dbReference type="Pfam" id="PF03711"/>
    </source>
</evidence>
<evidence type="ECO:0000256" key="3">
    <source>
        <dbReference type="ARBA" id="ARBA00022793"/>
    </source>
</evidence>
<keyword evidence="9" id="KW-1185">Reference proteome</keyword>
<dbReference type="GO" id="GO:0008483">
    <property type="term" value="F:transaminase activity"/>
    <property type="evidence" value="ECO:0007669"/>
    <property type="project" value="UniProtKB-KW"/>
</dbReference>
<dbReference type="InterPro" id="IPR015421">
    <property type="entry name" value="PyrdxlP-dep_Trfase_major"/>
</dbReference>
<comment type="similarity">
    <text evidence="2">Belongs to the Orn/Lys/Arg decarboxylase class-I family.</text>
</comment>
<dbReference type="AlphaFoldDB" id="A0A8J7H5X1"/>
<dbReference type="Pfam" id="PF03711">
    <property type="entry name" value="OKR_DC_1_C"/>
    <property type="match status" value="1"/>
</dbReference>
<protein>
    <submittedName>
        <fullName evidence="8">Aminotransferase class V-fold PLP-dependent enzyme</fullName>
    </submittedName>
</protein>
<dbReference type="InterPro" id="IPR052357">
    <property type="entry name" value="Orn_Lys_Arg_decarboxylase-I"/>
</dbReference>
<keyword evidence="8" id="KW-0808">Transferase</keyword>
<keyword evidence="8" id="KW-0032">Aminotransferase</keyword>
<dbReference type="EMBL" id="JAEAGR010000015">
    <property type="protein sequence ID" value="MBH1941924.1"/>
    <property type="molecule type" value="Genomic_DNA"/>
</dbReference>
<evidence type="ECO:0000256" key="1">
    <source>
        <dbReference type="ARBA" id="ARBA00001933"/>
    </source>
</evidence>
<dbReference type="PANTHER" id="PTHR43277">
    <property type="entry name" value="ARGININE DECARBOXYLASE"/>
    <property type="match status" value="1"/>
</dbReference>
<feature type="domain" description="Orn/Lys/Arg decarboxylases family 1 pyridoxal-P attachment site" evidence="6">
    <location>
        <begin position="4"/>
        <end position="313"/>
    </location>
</feature>
<dbReference type="InterPro" id="IPR015424">
    <property type="entry name" value="PyrdxlP-dep_Trfase"/>
</dbReference>
<keyword evidence="4" id="KW-0663">Pyridoxal phosphate</keyword>
<dbReference type="Gene3D" id="3.40.640.10">
    <property type="entry name" value="Type I PLP-dependent aspartate aminotransferase-like (Major domain)"/>
    <property type="match status" value="1"/>
</dbReference>
<proteinExistence type="inferred from homology"/>
<comment type="caution">
    <text evidence="8">The sequence shown here is derived from an EMBL/GenBank/DDBJ whole genome shotgun (WGS) entry which is preliminary data.</text>
</comment>
<sequence>MDTLYHKLVQYSKEGYYPMHMPGHKRNTGLLSMVDPYSIDITEVDGFDNLHQAEGILKKLSSSLEDVYRAKRSYPLVNGSTAGILAGISAVTKRGDKILLSRNAHKSVYNAVILNDLKPYYLYPETVEDTQVFGGISALKTEEMLIKHQDIKLVIITSPTYEGVVSDITGISRVVHQYGALLMVDEAHGAHFGLHEYFPKSAITSGADIIVQSLHKTLPAFTQSSILHCNREDYYDKIEKYLAIYQSSSPSYVLMAGIDRCLELLREQGPALFEAYKENLIKFYDFTKSLERFQLLNKSIIGKKDVYDLDPSKLTIMMKTTDLTGYKLANLLQDKYRIVMEMASEEYALGMTSICDTKEGFHRLKKALLEIDKANIHVDDKPNHIKYTNVQPKQVMTPSEAMEQPAEEIELTEKCCGRICATMVSLFPPGNPLLIPGEIIDDRILSHILKAKQSGGSLTGLAGNNKNFIRVII</sequence>
<feature type="domain" description="Orn/Lys/Arg decarboxylase C-terminal" evidence="7">
    <location>
        <begin position="388"/>
        <end position="454"/>
    </location>
</feature>
<dbReference type="PANTHER" id="PTHR43277:SF4">
    <property type="entry name" value="ARGININE DECARBOXYLASE"/>
    <property type="match status" value="1"/>
</dbReference>
<evidence type="ECO:0000259" key="6">
    <source>
        <dbReference type="Pfam" id="PF01276"/>
    </source>
</evidence>
<evidence type="ECO:0000256" key="4">
    <source>
        <dbReference type="ARBA" id="ARBA00022898"/>
    </source>
</evidence>
<keyword evidence="5" id="KW-0456">Lyase</keyword>
<evidence type="ECO:0000256" key="5">
    <source>
        <dbReference type="ARBA" id="ARBA00023239"/>
    </source>
</evidence>
<dbReference type="InterPro" id="IPR008286">
    <property type="entry name" value="Prn/Lys/Arg_de-COase_C"/>
</dbReference>
<keyword evidence="3" id="KW-0210">Decarboxylase</keyword>